<name>A0A0G1DJD2_9BACT</name>
<reference evidence="3 4" key="1">
    <citation type="journal article" date="2015" name="Nature">
        <title>rRNA introns, odd ribosomes, and small enigmatic genomes across a large radiation of phyla.</title>
        <authorList>
            <person name="Brown C.T."/>
            <person name="Hug L.A."/>
            <person name="Thomas B.C."/>
            <person name="Sharon I."/>
            <person name="Castelle C.J."/>
            <person name="Singh A."/>
            <person name="Wilkins M.J."/>
            <person name="Williams K.H."/>
            <person name="Banfield J.F."/>
        </authorList>
    </citation>
    <scope>NUCLEOTIDE SEQUENCE [LARGE SCALE GENOMIC DNA]</scope>
</reference>
<evidence type="ECO:0000313" key="4">
    <source>
        <dbReference type="Proteomes" id="UP000034894"/>
    </source>
</evidence>
<organism evidence="3 4">
    <name type="scientific">Candidatus Gottesmanbacteria bacterium GW2011_GWA2_43_14</name>
    <dbReference type="NCBI Taxonomy" id="1618443"/>
    <lineage>
        <taxon>Bacteria</taxon>
        <taxon>Candidatus Gottesmaniibacteriota</taxon>
    </lineage>
</organism>
<comment type="caution">
    <text evidence="3">The sequence shown here is derived from an EMBL/GenBank/DDBJ whole genome shotgun (WGS) entry which is preliminary data.</text>
</comment>
<feature type="transmembrane region" description="Helical" evidence="1">
    <location>
        <begin position="173"/>
        <end position="191"/>
    </location>
</feature>
<proteinExistence type="predicted"/>
<dbReference type="STRING" id="1618443.UV73_C0004G0122"/>
<keyword evidence="1" id="KW-1133">Transmembrane helix</keyword>
<evidence type="ECO:0000313" key="3">
    <source>
        <dbReference type="EMBL" id="KKS97980.1"/>
    </source>
</evidence>
<dbReference type="AlphaFoldDB" id="A0A0G1DJD2"/>
<dbReference type="InterPro" id="IPR003675">
    <property type="entry name" value="Rce1/LyrA-like_dom"/>
</dbReference>
<feature type="transmembrane region" description="Helical" evidence="1">
    <location>
        <begin position="32"/>
        <end position="51"/>
    </location>
</feature>
<dbReference type="PANTHER" id="PTHR39430">
    <property type="entry name" value="MEMBRANE-ASSOCIATED PROTEASE-RELATED"/>
    <property type="match status" value="1"/>
</dbReference>
<evidence type="ECO:0000256" key="1">
    <source>
        <dbReference type="SAM" id="Phobius"/>
    </source>
</evidence>
<dbReference type="PANTHER" id="PTHR39430:SF1">
    <property type="entry name" value="PROTEASE"/>
    <property type="match status" value="1"/>
</dbReference>
<dbReference type="GO" id="GO:0004175">
    <property type="term" value="F:endopeptidase activity"/>
    <property type="evidence" value="ECO:0007669"/>
    <property type="project" value="UniProtKB-ARBA"/>
</dbReference>
<keyword evidence="1" id="KW-0812">Transmembrane</keyword>
<feature type="domain" description="CAAX prenyl protease 2/Lysostaphin resistance protein A-like" evidence="2">
    <location>
        <begin position="111"/>
        <end position="209"/>
    </location>
</feature>
<dbReference type="Pfam" id="PF02517">
    <property type="entry name" value="Rce1-like"/>
    <property type="match status" value="1"/>
</dbReference>
<protein>
    <recommendedName>
        <fullName evidence="2">CAAX prenyl protease 2/Lysostaphin resistance protein A-like domain-containing protein</fullName>
    </recommendedName>
</protein>
<accession>A0A0G1DJD2</accession>
<dbReference type="GO" id="GO:0080120">
    <property type="term" value="P:CAAX-box protein maturation"/>
    <property type="evidence" value="ECO:0007669"/>
    <property type="project" value="UniProtKB-ARBA"/>
</dbReference>
<feature type="transmembrane region" description="Helical" evidence="1">
    <location>
        <begin position="197"/>
        <end position="214"/>
    </location>
</feature>
<dbReference type="Proteomes" id="UP000034894">
    <property type="component" value="Unassembled WGS sequence"/>
</dbReference>
<feature type="transmembrane region" description="Helical" evidence="1">
    <location>
        <begin position="71"/>
        <end position="91"/>
    </location>
</feature>
<feature type="transmembrane region" description="Helical" evidence="1">
    <location>
        <begin position="103"/>
        <end position="123"/>
    </location>
</feature>
<evidence type="ECO:0000259" key="2">
    <source>
        <dbReference type="Pfam" id="PF02517"/>
    </source>
</evidence>
<keyword evidence="1" id="KW-0472">Membrane</keyword>
<sequence>MKRQVFIVWFFIFIVWAFYRAKFILPESVDEFIVKPLIFLVPPLFLVWVWENKKLKELGISFDVKSFLTDVYIGVVLGIILAVEGLMANYLKYQKFSFEPVAAVLLAGGIGSFLLINLATAFSEEVLGRGFLFGRLYKVTGKQFPSAITASFLFMLLHLPVMFTRLHLTGTALLFYPASIFLMGVTNSYLYTFRRNLVLPILLHAFWNMTVSLYL</sequence>
<feature type="transmembrane region" description="Helical" evidence="1">
    <location>
        <begin position="143"/>
        <end position="161"/>
    </location>
</feature>
<gene>
    <name evidence="3" type="ORF">UV73_C0004G0122</name>
</gene>
<feature type="transmembrane region" description="Helical" evidence="1">
    <location>
        <begin position="6"/>
        <end position="25"/>
    </location>
</feature>
<dbReference type="EMBL" id="LCFP01000004">
    <property type="protein sequence ID" value="KKS97980.1"/>
    <property type="molecule type" value="Genomic_DNA"/>
</dbReference>